<gene>
    <name evidence="3" type="ORF">DFH07DRAFT_862219</name>
</gene>
<proteinExistence type="predicted"/>
<keyword evidence="2" id="KW-0732">Signal</keyword>
<sequence length="148" mass="16553">MSRALGVSVPLLAESAFCLAVSLYWSQLGGRMEPAYYAKTTNRRYEAVKDVSDVRGLPLQLNTALIPVLLAQHSLWAFVNAFVQKMRAVEHREQSLEHAEQRTSIGYSWRLQHAVPAWDALARLAASLGQPKCPIEILMRRVAPAQLL</sequence>
<dbReference type="AlphaFoldDB" id="A0AAD7HBY5"/>
<name>A0AAD7HBY5_9AGAR</name>
<keyword evidence="1" id="KW-0472">Membrane</keyword>
<dbReference type="Proteomes" id="UP001215280">
    <property type="component" value="Unassembled WGS sequence"/>
</dbReference>
<feature type="transmembrane region" description="Helical" evidence="1">
    <location>
        <begin position="64"/>
        <end position="83"/>
    </location>
</feature>
<keyword evidence="1" id="KW-0812">Transmembrane</keyword>
<feature type="signal peptide" evidence="2">
    <location>
        <begin position="1"/>
        <end position="20"/>
    </location>
</feature>
<evidence type="ECO:0000313" key="3">
    <source>
        <dbReference type="EMBL" id="KAJ7716384.1"/>
    </source>
</evidence>
<keyword evidence="4" id="KW-1185">Reference proteome</keyword>
<evidence type="ECO:0000313" key="4">
    <source>
        <dbReference type="Proteomes" id="UP001215280"/>
    </source>
</evidence>
<reference evidence="3" key="1">
    <citation type="submission" date="2023-03" db="EMBL/GenBank/DDBJ databases">
        <title>Massive genome expansion in bonnet fungi (Mycena s.s.) driven by repeated elements and novel gene families across ecological guilds.</title>
        <authorList>
            <consortium name="Lawrence Berkeley National Laboratory"/>
            <person name="Harder C.B."/>
            <person name="Miyauchi S."/>
            <person name="Viragh M."/>
            <person name="Kuo A."/>
            <person name="Thoen E."/>
            <person name="Andreopoulos B."/>
            <person name="Lu D."/>
            <person name="Skrede I."/>
            <person name="Drula E."/>
            <person name="Henrissat B."/>
            <person name="Morin E."/>
            <person name="Kohler A."/>
            <person name="Barry K."/>
            <person name="LaButti K."/>
            <person name="Morin E."/>
            <person name="Salamov A."/>
            <person name="Lipzen A."/>
            <person name="Mereny Z."/>
            <person name="Hegedus B."/>
            <person name="Baldrian P."/>
            <person name="Stursova M."/>
            <person name="Weitz H."/>
            <person name="Taylor A."/>
            <person name="Grigoriev I.V."/>
            <person name="Nagy L.G."/>
            <person name="Martin F."/>
            <person name="Kauserud H."/>
        </authorList>
    </citation>
    <scope>NUCLEOTIDE SEQUENCE</scope>
    <source>
        <strain evidence="3">CBHHK188m</strain>
    </source>
</reference>
<evidence type="ECO:0000256" key="2">
    <source>
        <dbReference type="SAM" id="SignalP"/>
    </source>
</evidence>
<evidence type="ECO:0000256" key="1">
    <source>
        <dbReference type="SAM" id="Phobius"/>
    </source>
</evidence>
<feature type="chain" id="PRO_5041963399" evidence="2">
    <location>
        <begin position="21"/>
        <end position="148"/>
    </location>
</feature>
<comment type="caution">
    <text evidence="3">The sequence shown here is derived from an EMBL/GenBank/DDBJ whole genome shotgun (WGS) entry which is preliminary data.</text>
</comment>
<organism evidence="3 4">
    <name type="scientific">Mycena maculata</name>
    <dbReference type="NCBI Taxonomy" id="230809"/>
    <lineage>
        <taxon>Eukaryota</taxon>
        <taxon>Fungi</taxon>
        <taxon>Dikarya</taxon>
        <taxon>Basidiomycota</taxon>
        <taxon>Agaricomycotina</taxon>
        <taxon>Agaricomycetes</taxon>
        <taxon>Agaricomycetidae</taxon>
        <taxon>Agaricales</taxon>
        <taxon>Marasmiineae</taxon>
        <taxon>Mycenaceae</taxon>
        <taxon>Mycena</taxon>
    </lineage>
</organism>
<keyword evidence="1" id="KW-1133">Transmembrane helix</keyword>
<dbReference type="EMBL" id="JARJLG010000332">
    <property type="protein sequence ID" value="KAJ7716384.1"/>
    <property type="molecule type" value="Genomic_DNA"/>
</dbReference>
<accession>A0AAD7HBY5</accession>
<feature type="non-terminal residue" evidence="3">
    <location>
        <position position="148"/>
    </location>
</feature>
<protein>
    <submittedName>
        <fullName evidence="3">Uncharacterized protein</fullName>
    </submittedName>
</protein>